<protein>
    <submittedName>
        <fullName evidence="3">Acyl dehydratase</fullName>
    </submittedName>
</protein>
<keyword evidence="4" id="KW-1185">Reference proteome</keyword>
<dbReference type="PANTHER" id="PTHR43664:SF1">
    <property type="entry name" value="BETA-METHYLMALYL-COA DEHYDRATASE"/>
    <property type="match status" value="1"/>
</dbReference>
<dbReference type="PANTHER" id="PTHR43664">
    <property type="entry name" value="MONOAMINE OXIDASE-RELATED"/>
    <property type="match status" value="1"/>
</dbReference>
<dbReference type="InterPro" id="IPR029069">
    <property type="entry name" value="HotDog_dom_sf"/>
</dbReference>
<dbReference type="InterPro" id="IPR002539">
    <property type="entry name" value="MaoC-like_dom"/>
</dbReference>
<dbReference type="Proteomes" id="UP000253529">
    <property type="component" value="Unassembled WGS sequence"/>
</dbReference>
<proteinExistence type="predicted"/>
<accession>A0A366F3Z5</accession>
<evidence type="ECO:0000313" key="4">
    <source>
        <dbReference type="Proteomes" id="UP000253529"/>
    </source>
</evidence>
<dbReference type="EMBL" id="QNRK01000024">
    <property type="protein sequence ID" value="RBP08700.1"/>
    <property type="molecule type" value="Genomic_DNA"/>
</dbReference>
<evidence type="ECO:0000256" key="1">
    <source>
        <dbReference type="SAM" id="MobiDB-lite"/>
    </source>
</evidence>
<evidence type="ECO:0000259" key="2">
    <source>
        <dbReference type="Pfam" id="PF01575"/>
    </source>
</evidence>
<dbReference type="Gene3D" id="3.10.129.10">
    <property type="entry name" value="Hotdog Thioesterase"/>
    <property type="match status" value="1"/>
</dbReference>
<dbReference type="SUPFAM" id="SSF54637">
    <property type="entry name" value="Thioesterase/thiol ester dehydrase-isomerase"/>
    <property type="match status" value="1"/>
</dbReference>
<evidence type="ECO:0000313" key="3">
    <source>
        <dbReference type="EMBL" id="RBP08700.1"/>
    </source>
</evidence>
<reference evidence="3 4" key="1">
    <citation type="submission" date="2018-06" db="EMBL/GenBank/DDBJ databases">
        <title>Genomic Encyclopedia of Type Strains, Phase IV (KMG-IV): sequencing the most valuable type-strain genomes for metagenomic binning, comparative biology and taxonomic classification.</title>
        <authorList>
            <person name="Goeker M."/>
        </authorList>
    </citation>
    <scope>NUCLEOTIDE SEQUENCE [LARGE SCALE GENOMIC DNA]</scope>
    <source>
        <strain evidence="3 4">DSM 24875</strain>
    </source>
</reference>
<dbReference type="RefSeq" id="WP_113891076.1">
    <property type="nucleotide sequence ID" value="NZ_QNRK01000024.1"/>
</dbReference>
<feature type="domain" description="MaoC-like" evidence="2">
    <location>
        <begin position="12"/>
        <end position="117"/>
    </location>
</feature>
<dbReference type="OrthoDB" id="9797938at2"/>
<feature type="compositionally biased region" description="Polar residues" evidence="1">
    <location>
        <begin position="123"/>
        <end position="132"/>
    </location>
</feature>
<gene>
    <name evidence="3" type="ORF">DFR50_12487</name>
</gene>
<name>A0A366F3Z5_9HYPH</name>
<dbReference type="InterPro" id="IPR052342">
    <property type="entry name" value="MCH/BMMD"/>
</dbReference>
<sequence length="162" mass="17687">MTELYLEDLAVGQTFGSGRVRVEAAAIKAFAAEFDPQPFHLDEEAARNSIFRGLAASGWHTAALTMRLLVTGAFKPAGGLVGAGNEISWSRPVRPGDELRVESEVLEIRPSKSRPQQGLVKMRSTTFNQNDEPVQELVANLVVRRRAAPEPSRPEPPIGREA</sequence>
<dbReference type="AlphaFoldDB" id="A0A366F3Z5"/>
<dbReference type="Pfam" id="PF01575">
    <property type="entry name" value="MaoC_dehydratas"/>
    <property type="match status" value="1"/>
</dbReference>
<organism evidence="3 4">
    <name type="scientific">Roseiarcus fermentans</name>
    <dbReference type="NCBI Taxonomy" id="1473586"/>
    <lineage>
        <taxon>Bacteria</taxon>
        <taxon>Pseudomonadati</taxon>
        <taxon>Pseudomonadota</taxon>
        <taxon>Alphaproteobacteria</taxon>
        <taxon>Hyphomicrobiales</taxon>
        <taxon>Roseiarcaceae</taxon>
        <taxon>Roseiarcus</taxon>
    </lineage>
</organism>
<feature type="region of interest" description="Disordered" evidence="1">
    <location>
        <begin position="110"/>
        <end position="132"/>
    </location>
</feature>
<dbReference type="CDD" id="cd03454">
    <property type="entry name" value="YdeM"/>
    <property type="match status" value="1"/>
</dbReference>
<comment type="caution">
    <text evidence="3">The sequence shown here is derived from an EMBL/GenBank/DDBJ whole genome shotgun (WGS) entry which is preliminary data.</text>
</comment>